<dbReference type="PROSITE" id="PS50885">
    <property type="entry name" value="HAMP"/>
    <property type="match status" value="1"/>
</dbReference>
<evidence type="ECO:0000313" key="11">
    <source>
        <dbReference type="Proteomes" id="UP000623509"/>
    </source>
</evidence>
<evidence type="ECO:0000256" key="1">
    <source>
        <dbReference type="ARBA" id="ARBA00004370"/>
    </source>
</evidence>
<dbReference type="SMART" id="SM00304">
    <property type="entry name" value="HAMP"/>
    <property type="match status" value="1"/>
</dbReference>
<feature type="transmembrane region" description="Helical" evidence="5">
    <location>
        <begin position="132"/>
        <end position="154"/>
    </location>
</feature>
<dbReference type="GO" id="GO:0006935">
    <property type="term" value="P:chemotaxis"/>
    <property type="evidence" value="ECO:0007669"/>
    <property type="project" value="InterPro"/>
</dbReference>
<keyword evidence="5" id="KW-0812">Transmembrane</keyword>
<accession>A0A272EVQ2</accession>
<dbReference type="PRINTS" id="PR00260">
    <property type="entry name" value="CHEMTRNSDUCR"/>
</dbReference>
<dbReference type="PANTHER" id="PTHR32089">
    <property type="entry name" value="METHYL-ACCEPTING CHEMOTAXIS PROTEIN MCPB"/>
    <property type="match status" value="1"/>
</dbReference>
<dbReference type="InterPro" id="IPR003660">
    <property type="entry name" value="HAMP_dom"/>
</dbReference>
<dbReference type="PANTHER" id="PTHR32089:SF112">
    <property type="entry name" value="LYSOZYME-LIKE PROTEIN-RELATED"/>
    <property type="match status" value="1"/>
</dbReference>
<evidence type="ECO:0000313" key="10">
    <source>
        <dbReference type="Proteomes" id="UP000216107"/>
    </source>
</evidence>
<protein>
    <submittedName>
        <fullName evidence="8">Methyl-accepting chemotaxis protein</fullName>
    </submittedName>
</protein>
<dbReference type="OrthoDB" id="9179351at2"/>
<comment type="similarity">
    <text evidence="3">Belongs to the methyl-accepting chemotaxis (MCP) protein family.</text>
</comment>
<dbReference type="InterPro" id="IPR004090">
    <property type="entry name" value="Chemotax_Me-accpt_rcpt"/>
</dbReference>
<dbReference type="InterPro" id="IPR004089">
    <property type="entry name" value="MCPsignal_dom"/>
</dbReference>
<dbReference type="InterPro" id="IPR024478">
    <property type="entry name" value="HlyB_4HB_MCP"/>
</dbReference>
<evidence type="ECO:0000256" key="3">
    <source>
        <dbReference type="ARBA" id="ARBA00029447"/>
    </source>
</evidence>
<dbReference type="PROSITE" id="PS50111">
    <property type="entry name" value="CHEMOTAXIS_TRANSDUC_2"/>
    <property type="match status" value="1"/>
</dbReference>
<reference evidence="8 11" key="1">
    <citation type="submission" date="2016-08" db="EMBL/GenBank/DDBJ databases">
        <title>Candidatus Dactylopiibacterium carminicum genome sequence.</title>
        <authorList>
            <person name="Ramirez-Puebla S.T."/>
            <person name="Ormeno-Orrillo E."/>
            <person name="Vera-Ponce De Leon A."/>
            <person name="Luis L."/>
            <person name="Sanchez-Flores A."/>
            <person name="Monica R."/>
            <person name="Martinez-Romero E."/>
        </authorList>
    </citation>
    <scope>NUCLEOTIDE SEQUENCE [LARGE SCALE GENOMIC DNA]</scope>
    <source>
        <strain evidence="8">END1</strain>
    </source>
</reference>
<dbReference type="Pfam" id="PF00015">
    <property type="entry name" value="MCPsignal"/>
    <property type="match status" value="1"/>
</dbReference>
<dbReference type="EMBL" id="NMRN01000009">
    <property type="protein sequence ID" value="PAS94182.1"/>
    <property type="molecule type" value="Genomic_DNA"/>
</dbReference>
<sequence length="485" mass="51284">MHSMRSDLQQASINLFRHLVATDPAVRAQIERELEDIAQSLRKNLGAYDGMIRTPRGRELYMKEQALLEEYLGMLAQYLAALRSGSAATDLSGPMGAKRAELAKVFDEHLALNITTSSQEANAAVAGAERSFGTVIGIVVLSLLLIGAVSFAIIRGIRGALGDIQRTMTRIERELDFRLRARVLGRDEIATVSGALNSLLEKLSGSFARIAQHTARLAGASAQMATSAEQVAGAAAQQSDAAAGMAANVEEMTVSINHVGDRSAEARQLSQQSGQLASDGARTIAETVEDINAIARSVADVSGRISELEAHGDSISSIVSVIRDVADQTNLLALNAAIEAARAGEQGRGFAVVADEVRKLAERTAGSTTEITGMVEAIREVSREASRSMAEAVAMVRAGVERAGSASSAIQRIETGSLDTLQRVEEIADAIREQGMASNNIASHVERVAQMAEESSAAAGSSARTAGELNTLARDMEQIIATYKV</sequence>
<dbReference type="Proteomes" id="UP000216107">
    <property type="component" value="Unassembled WGS sequence"/>
</dbReference>
<dbReference type="GO" id="GO:0007165">
    <property type="term" value="P:signal transduction"/>
    <property type="evidence" value="ECO:0007669"/>
    <property type="project" value="UniProtKB-KW"/>
</dbReference>
<dbReference type="Pfam" id="PF12729">
    <property type="entry name" value="4HB_MCP_1"/>
    <property type="match status" value="1"/>
</dbReference>
<keyword evidence="11" id="KW-1185">Reference proteome</keyword>
<keyword evidence="2 4" id="KW-0807">Transducer</keyword>
<evidence type="ECO:0000259" key="7">
    <source>
        <dbReference type="PROSITE" id="PS50885"/>
    </source>
</evidence>
<dbReference type="GO" id="GO:0004888">
    <property type="term" value="F:transmembrane signaling receptor activity"/>
    <property type="evidence" value="ECO:0007669"/>
    <property type="project" value="InterPro"/>
</dbReference>
<evidence type="ECO:0000313" key="8">
    <source>
        <dbReference type="EMBL" id="KAF7599879.1"/>
    </source>
</evidence>
<dbReference type="Proteomes" id="UP000623509">
    <property type="component" value="Unassembled WGS sequence"/>
</dbReference>
<keyword evidence="5" id="KW-0472">Membrane</keyword>
<keyword evidence="5" id="KW-1133">Transmembrane helix</keyword>
<evidence type="ECO:0000259" key="6">
    <source>
        <dbReference type="PROSITE" id="PS50111"/>
    </source>
</evidence>
<organism evidence="9 10">
    <name type="scientific">Candidatus Dactylopiibacterium carminicum</name>
    <dbReference type="NCBI Taxonomy" id="857335"/>
    <lineage>
        <taxon>Bacteria</taxon>
        <taxon>Pseudomonadati</taxon>
        <taxon>Pseudomonadota</taxon>
        <taxon>Betaproteobacteria</taxon>
        <taxon>Rhodocyclales</taxon>
        <taxon>Rhodocyclaceae</taxon>
        <taxon>Candidatus Dactylopiibacterium</taxon>
    </lineage>
</organism>
<dbReference type="FunFam" id="1.10.287.950:FF:000001">
    <property type="entry name" value="Methyl-accepting chemotaxis sensory transducer"/>
    <property type="match status" value="1"/>
</dbReference>
<dbReference type="CDD" id="cd11386">
    <property type="entry name" value="MCP_signal"/>
    <property type="match status" value="1"/>
</dbReference>
<dbReference type="GO" id="GO:0016020">
    <property type="term" value="C:membrane"/>
    <property type="evidence" value="ECO:0007669"/>
    <property type="project" value="UniProtKB-SubCell"/>
</dbReference>
<proteinExistence type="inferred from homology"/>
<dbReference type="Gene3D" id="1.10.287.950">
    <property type="entry name" value="Methyl-accepting chemotaxis protein"/>
    <property type="match status" value="1"/>
</dbReference>
<comment type="subcellular location">
    <subcellularLocation>
        <location evidence="1">Membrane</location>
    </subcellularLocation>
</comment>
<dbReference type="EMBL" id="MDUX01000012">
    <property type="protein sequence ID" value="KAF7599879.1"/>
    <property type="molecule type" value="Genomic_DNA"/>
</dbReference>
<evidence type="ECO:0000313" key="9">
    <source>
        <dbReference type="EMBL" id="PAS94182.1"/>
    </source>
</evidence>
<feature type="domain" description="Methyl-accepting transducer" evidence="6">
    <location>
        <begin position="213"/>
        <end position="449"/>
    </location>
</feature>
<evidence type="ECO:0000256" key="2">
    <source>
        <dbReference type="ARBA" id="ARBA00023224"/>
    </source>
</evidence>
<dbReference type="SUPFAM" id="SSF58104">
    <property type="entry name" value="Methyl-accepting chemotaxis protein (MCP) signaling domain"/>
    <property type="match status" value="1"/>
</dbReference>
<evidence type="ECO:0000256" key="5">
    <source>
        <dbReference type="SAM" id="Phobius"/>
    </source>
</evidence>
<evidence type="ECO:0000256" key="4">
    <source>
        <dbReference type="PROSITE-ProRule" id="PRU00284"/>
    </source>
</evidence>
<gene>
    <name evidence="8" type="ORF">BGI27_05340</name>
    <name evidence="9" type="ORF">CGU29_05000</name>
</gene>
<reference evidence="9 10" key="2">
    <citation type="submission" date="2017-07" db="EMBL/GenBank/DDBJ databases">
        <title>Candidatus Dactylopiibacterium carminicum, a nitrogen-fixing symbiont of the cochineal insect Dactylopius coccus and Dactylopius opuntiae (Hemiptera: Coccoidea: Dactylopiidae).</title>
        <authorList>
            <person name="Vera A."/>
        </authorList>
    </citation>
    <scope>NUCLEOTIDE SEQUENCE [LARGE SCALE GENOMIC DNA]</scope>
    <source>
        <strain evidence="9 10">NFDCM</strain>
    </source>
</reference>
<dbReference type="AlphaFoldDB" id="A0A272EVQ2"/>
<feature type="domain" description="HAMP" evidence="7">
    <location>
        <begin position="155"/>
        <end position="208"/>
    </location>
</feature>
<name>A0A272EVQ2_9RHOO</name>
<comment type="caution">
    <text evidence="9">The sequence shown here is derived from an EMBL/GenBank/DDBJ whole genome shotgun (WGS) entry which is preliminary data.</text>
</comment>
<dbReference type="SMART" id="SM00283">
    <property type="entry name" value="MA"/>
    <property type="match status" value="1"/>
</dbReference>